<dbReference type="GO" id="GO:0016787">
    <property type="term" value="F:hydrolase activity"/>
    <property type="evidence" value="ECO:0007669"/>
    <property type="project" value="UniProtKB-KW"/>
</dbReference>
<dbReference type="SUPFAM" id="SSF109604">
    <property type="entry name" value="HD-domain/PDEase-like"/>
    <property type="match status" value="1"/>
</dbReference>
<dbReference type="InterPro" id="IPR006674">
    <property type="entry name" value="HD_domain"/>
</dbReference>
<dbReference type="InterPro" id="IPR039356">
    <property type="entry name" value="YfbR/HDDC2"/>
</dbReference>
<dbReference type="RefSeq" id="WP_209971947.1">
    <property type="nucleotide sequence ID" value="NZ_JAGGLB010000008.1"/>
</dbReference>
<evidence type="ECO:0000259" key="3">
    <source>
        <dbReference type="Pfam" id="PF13023"/>
    </source>
</evidence>
<accession>A0ABS4IUA9</accession>
<dbReference type="EMBL" id="JAGGLB010000008">
    <property type="protein sequence ID" value="MBP1991176.1"/>
    <property type="molecule type" value="Genomic_DNA"/>
</dbReference>
<comment type="caution">
    <text evidence="4">The sequence shown here is derived from an EMBL/GenBank/DDBJ whole genome shotgun (WGS) entry which is preliminary data.</text>
</comment>
<dbReference type="Pfam" id="PF13023">
    <property type="entry name" value="HD_3"/>
    <property type="match status" value="1"/>
</dbReference>
<sequence>MMRKLNDQINFLVEVDKMKQIFRNTILMDKSRKENDAEHTWHMSLAAMTLCEYSNDQAIDMLKVIKMVIIHDIVEIDAGDVFAYGNINLSEKAIKEKKAAKRIFGLLPDGQYKEFLELWNEFEEGASSEAKFAQALDCFMPILHNYRTQGLQWQKLNVTSEMVLKRNKKIELGSNRLWEYIESIVSDAVEKNYLMK</sequence>
<keyword evidence="2 4" id="KW-0378">Hydrolase</keyword>
<evidence type="ECO:0000313" key="4">
    <source>
        <dbReference type="EMBL" id="MBP1991176.1"/>
    </source>
</evidence>
<dbReference type="Proteomes" id="UP001519287">
    <property type="component" value="Unassembled WGS sequence"/>
</dbReference>
<name>A0ABS4IUA9_9BACL</name>
<evidence type="ECO:0000256" key="2">
    <source>
        <dbReference type="ARBA" id="ARBA00022801"/>
    </source>
</evidence>
<evidence type="ECO:0000256" key="1">
    <source>
        <dbReference type="ARBA" id="ARBA00022723"/>
    </source>
</evidence>
<reference evidence="4 5" key="1">
    <citation type="submission" date="2021-03" db="EMBL/GenBank/DDBJ databases">
        <title>Genomic Encyclopedia of Type Strains, Phase IV (KMG-IV): sequencing the most valuable type-strain genomes for metagenomic binning, comparative biology and taxonomic classification.</title>
        <authorList>
            <person name="Goeker M."/>
        </authorList>
    </citation>
    <scope>NUCLEOTIDE SEQUENCE [LARGE SCALE GENOMIC DNA]</scope>
    <source>
        <strain evidence="4 5">DSM 26048</strain>
    </source>
</reference>
<keyword evidence="1" id="KW-0479">Metal-binding</keyword>
<feature type="domain" description="HD" evidence="3">
    <location>
        <begin position="15"/>
        <end position="178"/>
    </location>
</feature>
<proteinExistence type="predicted"/>
<dbReference type="Gene3D" id="1.10.3210.10">
    <property type="entry name" value="Hypothetical protein af1432"/>
    <property type="match status" value="1"/>
</dbReference>
<gene>
    <name evidence="4" type="ORF">J2Z66_002783</name>
</gene>
<dbReference type="PANTHER" id="PTHR11845">
    <property type="entry name" value="5'-DEOXYNUCLEOTIDASE HDDC2"/>
    <property type="match status" value="1"/>
</dbReference>
<keyword evidence="5" id="KW-1185">Reference proteome</keyword>
<evidence type="ECO:0000313" key="5">
    <source>
        <dbReference type="Proteomes" id="UP001519287"/>
    </source>
</evidence>
<dbReference type="PANTHER" id="PTHR11845:SF13">
    <property type="entry name" value="5'-DEOXYNUCLEOTIDASE HDDC2"/>
    <property type="match status" value="1"/>
</dbReference>
<organism evidence="4 5">
    <name type="scientific">Paenibacillus eucommiae</name>
    <dbReference type="NCBI Taxonomy" id="1355755"/>
    <lineage>
        <taxon>Bacteria</taxon>
        <taxon>Bacillati</taxon>
        <taxon>Bacillota</taxon>
        <taxon>Bacilli</taxon>
        <taxon>Bacillales</taxon>
        <taxon>Paenibacillaceae</taxon>
        <taxon>Paenibacillus</taxon>
    </lineage>
</organism>
<protein>
    <submittedName>
        <fullName evidence="4">Hydrolase of HD superfamily</fullName>
    </submittedName>
</protein>